<feature type="domain" description="KIB1-4 beta-propeller" evidence="1">
    <location>
        <begin position="63"/>
        <end position="362"/>
    </location>
</feature>
<dbReference type="AlphaFoldDB" id="A0AAU9S5X1"/>
<accession>A0AAU9S5X1</accession>
<dbReference type="Proteomes" id="UP000836841">
    <property type="component" value="Chromosome 3"/>
</dbReference>
<evidence type="ECO:0000313" key="2">
    <source>
        <dbReference type="EMBL" id="CAH2055156.1"/>
    </source>
</evidence>
<gene>
    <name evidence="2" type="ORF">TAV2_LOCUS8753</name>
</gene>
<reference evidence="2 3" key="1">
    <citation type="submission" date="2022-03" db="EMBL/GenBank/DDBJ databases">
        <authorList>
            <person name="Nunn A."/>
            <person name="Chopra R."/>
            <person name="Nunn A."/>
            <person name="Contreras Garrido A."/>
        </authorList>
    </citation>
    <scope>NUCLEOTIDE SEQUENCE [LARGE SCALE GENOMIC DNA]</scope>
</reference>
<keyword evidence="3" id="KW-1185">Reference proteome</keyword>
<name>A0AAU9S5X1_THLAR</name>
<dbReference type="Pfam" id="PF03478">
    <property type="entry name" value="Beta-prop_KIB1-4"/>
    <property type="match status" value="1"/>
</dbReference>
<dbReference type="PANTHER" id="PTHR44259:SF93">
    <property type="entry name" value="PROTEIN, PUTATIVE (DUF295)-RELATED"/>
    <property type="match status" value="1"/>
</dbReference>
<sequence length="386" mass="44264">MSVLFTRRIPKVRESLIRGAIRLLTTRPPSPCLLLPMDDVGDYPGGKVANLNFYDLEMKKRVTVAERRVPESVHLSRTIGSSRGWVVRMNNEDLTVHVTNMLSPSAPESSHRVISLPPLMPLPRGLDPSEYTPVSELVRNASLSSSPDQEGCVVAIKFWGHCISLCRLSGDSSWSWTHINSLPKDYKASSVIYSKAASIFYLTPSTDSFRDPEAHEAHRRKLKTDRHKIYGRRDRHGSPLIVFFQQHWPLEPPEKLVEGWCGKRFLVETPYGDMYTLMWYMIKTGKKLVVSCDKESDVYLAETKRFELYSKQSWPKPYVGDIGDLCIFFGKNEPFCVPTRKYPGLKRNSIYFTEKDQICVYDIATHTILQFPHQEPLLTPFWLPPK</sequence>
<organism evidence="2 3">
    <name type="scientific">Thlaspi arvense</name>
    <name type="common">Field penny-cress</name>
    <dbReference type="NCBI Taxonomy" id="13288"/>
    <lineage>
        <taxon>Eukaryota</taxon>
        <taxon>Viridiplantae</taxon>
        <taxon>Streptophyta</taxon>
        <taxon>Embryophyta</taxon>
        <taxon>Tracheophyta</taxon>
        <taxon>Spermatophyta</taxon>
        <taxon>Magnoliopsida</taxon>
        <taxon>eudicotyledons</taxon>
        <taxon>Gunneridae</taxon>
        <taxon>Pentapetalae</taxon>
        <taxon>rosids</taxon>
        <taxon>malvids</taxon>
        <taxon>Brassicales</taxon>
        <taxon>Brassicaceae</taxon>
        <taxon>Thlaspideae</taxon>
        <taxon>Thlaspi</taxon>
    </lineage>
</organism>
<dbReference type="PANTHER" id="PTHR44259">
    <property type="entry name" value="OS07G0183000 PROTEIN-RELATED"/>
    <property type="match status" value="1"/>
</dbReference>
<dbReference type="InterPro" id="IPR050942">
    <property type="entry name" value="F-box_BR-signaling"/>
</dbReference>
<evidence type="ECO:0000259" key="1">
    <source>
        <dbReference type="Pfam" id="PF03478"/>
    </source>
</evidence>
<dbReference type="EMBL" id="OU466859">
    <property type="protein sequence ID" value="CAH2055156.1"/>
    <property type="molecule type" value="Genomic_DNA"/>
</dbReference>
<dbReference type="InterPro" id="IPR005174">
    <property type="entry name" value="KIB1-4_b-propeller"/>
</dbReference>
<protein>
    <recommendedName>
        <fullName evidence="1">KIB1-4 beta-propeller domain-containing protein</fullName>
    </recommendedName>
</protein>
<evidence type="ECO:0000313" key="3">
    <source>
        <dbReference type="Proteomes" id="UP000836841"/>
    </source>
</evidence>
<proteinExistence type="predicted"/>